<comment type="caution">
    <text evidence="1">The sequence shown here is derived from an EMBL/GenBank/DDBJ whole genome shotgun (WGS) entry which is preliminary data.</text>
</comment>
<organism evidence="1 2">
    <name type="scientific">Heyndrickxia camelliae</name>
    <dbReference type="NCBI Taxonomy" id="1707093"/>
    <lineage>
        <taxon>Bacteria</taxon>
        <taxon>Bacillati</taxon>
        <taxon>Bacillota</taxon>
        <taxon>Bacilli</taxon>
        <taxon>Bacillales</taxon>
        <taxon>Bacillaceae</taxon>
        <taxon>Heyndrickxia</taxon>
    </lineage>
</organism>
<name>A0A2N3LQT1_9BACI</name>
<gene>
    <name evidence="1" type="ORF">CWO92_02310</name>
</gene>
<keyword evidence="2" id="KW-1185">Reference proteome</keyword>
<proteinExistence type="predicted"/>
<dbReference type="OrthoDB" id="2576511at2"/>
<evidence type="ECO:0000313" key="2">
    <source>
        <dbReference type="Proteomes" id="UP000233440"/>
    </source>
</evidence>
<dbReference type="EMBL" id="PIQO01000001">
    <property type="protein sequence ID" value="PKR86904.1"/>
    <property type="molecule type" value="Genomic_DNA"/>
</dbReference>
<dbReference type="InterPro" id="IPR019454">
    <property type="entry name" value="Lipoprot_YkyA-like"/>
</dbReference>
<reference evidence="1 2" key="1">
    <citation type="submission" date="2017-11" db="EMBL/GenBank/DDBJ databases">
        <title>Bacillus camelliae sp. nov., isolated from pu'er tea.</title>
        <authorList>
            <person name="Niu L."/>
        </authorList>
    </citation>
    <scope>NUCLEOTIDE SEQUENCE [LARGE SCALE GENOMIC DNA]</scope>
    <source>
        <strain evidence="1 2">7578-1</strain>
    </source>
</reference>
<dbReference type="Pfam" id="PF10368">
    <property type="entry name" value="YkyA"/>
    <property type="match status" value="1"/>
</dbReference>
<sequence length="215" mass="25282">MAMIRFCIICISLCILMAGCQSKPEEKIYQILEETVSKEKGFQSEQSPLAKLESEETHLFEQIMNLGMKDYQKVVKLSDRALLNISERKERMDKEQDSMLSSQKEFMKLKSIISDLQDENLKEEAFRLYSLMEKRYKTHEKLYNAYIKGLDADQKLYELLKQKTVSINDIEAQINSTNKLFSAVMEANKQFNDETKIYNEKKLDFYKHARIKNNS</sequence>
<evidence type="ECO:0000313" key="1">
    <source>
        <dbReference type="EMBL" id="PKR86904.1"/>
    </source>
</evidence>
<evidence type="ECO:0008006" key="3">
    <source>
        <dbReference type="Google" id="ProtNLM"/>
    </source>
</evidence>
<protein>
    <recommendedName>
        <fullName evidence="3">Cell-wall binding lipoprotein</fullName>
    </recommendedName>
</protein>
<dbReference type="AlphaFoldDB" id="A0A2N3LQT1"/>
<accession>A0A2N3LQT1</accession>
<dbReference type="SUPFAM" id="SSF140423">
    <property type="entry name" value="MW0975(SA0943)-like"/>
    <property type="match status" value="1"/>
</dbReference>
<dbReference type="Gene3D" id="1.20.120.570">
    <property type="entry name" value="YkyA-like"/>
    <property type="match status" value="1"/>
</dbReference>
<dbReference type="InterPro" id="IPR036785">
    <property type="entry name" value="YkyA-like_sf"/>
</dbReference>
<dbReference type="Proteomes" id="UP000233440">
    <property type="component" value="Unassembled WGS sequence"/>
</dbReference>
<dbReference type="PROSITE" id="PS51257">
    <property type="entry name" value="PROKAR_LIPOPROTEIN"/>
    <property type="match status" value="1"/>
</dbReference>